<protein>
    <recommendedName>
        <fullName evidence="3">Transposase</fullName>
    </recommendedName>
</protein>
<name>A0ABR6NXU2_9DEIO</name>
<dbReference type="Proteomes" id="UP000629870">
    <property type="component" value="Unassembled WGS sequence"/>
</dbReference>
<keyword evidence="2" id="KW-1185">Reference proteome</keyword>
<evidence type="ECO:0008006" key="3">
    <source>
        <dbReference type="Google" id="ProtNLM"/>
    </source>
</evidence>
<proteinExistence type="predicted"/>
<evidence type="ECO:0000313" key="1">
    <source>
        <dbReference type="EMBL" id="MBB6018860.1"/>
    </source>
</evidence>
<gene>
    <name evidence="1" type="ORF">HNQ04_004142</name>
</gene>
<reference evidence="1 2" key="1">
    <citation type="submission" date="2020-08" db="EMBL/GenBank/DDBJ databases">
        <title>Genomic Encyclopedia of Type Strains, Phase IV (KMG-IV): sequencing the most valuable type-strain genomes for metagenomic binning, comparative biology and taxonomic classification.</title>
        <authorList>
            <person name="Goeker M."/>
        </authorList>
    </citation>
    <scope>NUCLEOTIDE SEQUENCE [LARGE SCALE GENOMIC DNA]</scope>
    <source>
        <strain evidence="1 2">DSM 12027</strain>
    </source>
</reference>
<evidence type="ECO:0000313" key="2">
    <source>
        <dbReference type="Proteomes" id="UP000629870"/>
    </source>
</evidence>
<sequence length="38" mass="4374">MQRAHSLLGKLIQVNIAVIERQDARAGRAIKRYRMPGR</sequence>
<accession>A0ABR6NXU2</accession>
<dbReference type="EMBL" id="JACHEW010000048">
    <property type="protein sequence ID" value="MBB6018860.1"/>
    <property type="molecule type" value="Genomic_DNA"/>
</dbReference>
<organism evidence="1 2">
    <name type="scientific">Deinococcus radiopugnans ATCC 19172</name>
    <dbReference type="NCBI Taxonomy" id="585398"/>
    <lineage>
        <taxon>Bacteria</taxon>
        <taxon>Thermotogati</taxon>
        <taxon>Deinococcota</taxon>
        <taxon>Deinococci</taxon>
        <taxon>Deinococcales</taxon>
        <taxon>Deinococcaceae</taxon>
        <taxon>Deinococcus</taxon>
    </lineage>
</organism>
<comment type="caution">
    <text evidence="1">The sequence shown here is derived from an EMBL/GenBank/DDBJ whole genome shotgun (WGS) entry which is preliminary data.</text>
</comment>